<feature type="region of interest" description="Disordered" evidence="1">
    <location>
        <begin position="150"/>
        <end position="190"/>
    </location>
</feature>
<keyword evidence="4" id="KW-1185">Reference proteome</keyword>
<keyword evidence="2" id="KW-0812">Transmembrane</keyword>
<gene>
    <name evidence="3" type="ORF">NB063_20265</name>
</gene>
<comment type="caution">
    <text evidence="3">The sequence shown here is derived from an EMBL/GenBank/DDBJ whole genome shotgun (WGS) entry which is preliminary data.</text>
</comment>
<evidence type="ECO:0000256" key="1">
    <source>
        <dbReference type="SAM" id="MobiDB-lite"/>
    </source>
</evidence>
<dbReference type="Proteomes" id="UP001202961">
    <property type="component" value="Unassembled WGS sequence"/>
</dbReference>
<feature type="region of interest" description="Disordered" evidence="1">
    <location>
        <begin position="1"/>
        <end position="21"/>
    </location>
</feature>
<organism evidence="3 4">
    <name type="scientific">Aporhodopirellula aestuarii</name>
    <dbReference type="NCBI Taxonomy" id="2950107"/>
    <lineage>
        <taxon>Bacteria</taxon>
        <taxon>Pseudomonadati</taxon>
        <taxon>Planctomycetota</taxon>
        <taxon>Planctomycetia</taxon>
        <taxon>Pirellulales</taxon>
        <taxon>Pirellulaceae</taxon>
        <taxon>Aporhodopirellula</taxon>
    </lineage>
</organism>
<reference evidence="3 4" key="1">
    <citation type="journal article" date="2022" name="Syst. Appl. Microbiol.">
        <title>Rhodopirellula aestuarii sp. nov., a novel member of the genus Rhodopirellula isolated from brackish sediments collected in the Tagus River estuary, Portugal.</title>
        <authorList>
            <person name="Vitorino I.R."/>
            <person name="Klimek D."/>
            <person name="Calusinska M."/>
            <person name="Lobo-da-Cunha A."/>
            <person name="Vasconcelos V."/>
            <person name="Lage O.M."/>
        </authorList>
    </citation>
    <scope>NUCLEOTIDE SEQUENCE [LARGE SCALE GENOMIC DNA]</scope>
    <source>
        <strain evidence="3 4">ICT_H3.1</strain>
    </source>
</reference>
<proteinExistence type="predicted"/>
<accession>A0ABT0U8U5</accession>
<evidence type="ECO:0000313" key="3">
    <source>
        <dbReference type="EMBL" id="MCM2372955.1"/>
    </source>
</evidence>
<evidence type="ECO:0008006" key="5">
    <source>
        <dbReference type="Google" id="ProtNLM"/>
    </source>
</evidence>
<evidence type="ECO:0000313" key="4">
    <source>
        <dbReference type="Proteomes" id="UP001202961"/>
    </source>
</evidence>
<protein>
    <recommendedName>
        <fullName evidence="5">Cytochrome oxidase complex assembly protein 1</fullName>
    </recommendedName>
</protein>
<keyword evidence="2" id="KW-0472">Membrane</keyword>
<feature type="transmembrane region" description="Helical" evidence="2">
    <location>
        <begin position="36"/>
        <end position="61"/>
    </location>
</feature>
<keyword evidence="2" id="KW-1133">Transmembrane helix</keyword>
<dbReference type="EMBL" id="JAMQBK010000059">
    <property type="protein sequence ID" value="MCM2372955.1"/>
    <property type="molecule type" value="Genomic_DNA"/>
</dbReference>
<sequence length="204" mass="21648">MMSNDPLKSGNHTDGVGVAGNEPGVAAPKKNRRTCLWIAGIVIGGGLFSLIVCCGVGLYLVQNYGSSIFEPVRGELNQLADLRSEVGNIESLSMNVFATVDEGKSNPDFMILDGKAEQRDFQVSVKMTNAGELQKVFLVMPDGSRKPISLDNRVGSTTVVPSPDSADDDQEATAGAAATDAASDETLDPTELEIRELESELDLD</sequence>
<dbReference type="RefSeq" id="WP_250930590.1">
    <property type="nucleotide sequence ID" value="NZ_JAMQBK010000059.1"/>
</dbReference>
<evidence type="ECO:0000256" key="2">
    <source>
        <dbReference type="SAM" id="Phobius"/>
    </source>
</evidence>
<feature type="compositionally biased region" description="Low complexity" evidence="1">
    <location>
        <begin position="172"/>
        <end position="181"/>
    </location>
</feature>
<name>A0ABT0U8U5_9BACT</name>